<protein>
    <submittedName>
        <fullName evidence="1">Uncharacterized protein</fullName>
    </submittedName>
</protein>
<dbReference type="AlphaFoldDB" id="A0A284QQL3"/>
<gene>
    <name evidence="1" type="ORF">ARMOST_02038</name>
</gene>
<evidence type="ECO:0000313" key="1">
    <source>
        <dbReference type="EMBL" id="SJK98769.1"/>
    </source>
</evidence>
<evidence type="ECO:0000313" key="2">
    <source>
        <dbReference type="Proteomes" id="UP000219338"/>
    </source>
</evidence>
<sequence length="120" mass="13545">MSTATLTGGTLSHNMYLHPLLRLSSWQQKFDRNSRIGVCGIPLVATAGRQHAAQFGDYPMEYKSFRRLIMGLPSYQYMATLDQSGRFARPWAPNVDVKLQRSAECCVAFIFHPNTLYALS</sequence>
<name>A0A284QQL3_ARMOS</name>
<keyword evidence="2" id="KW-1185">Reference proteome</keyword>
<accession>A0A284QQL3</accession>
<organism evidence="1 2">
    <name type="scientific">Armillaria ostoyae</name>
    <name type="common">Armillaria root rot fungus</name>
    <dbReference type="NCBI Taxonomy" id="47428"/>
    <lineage>
        <taxon>Eukaryota</taxon>
        <taxon>Fungi</taxon>
        <taxon>Dikarya</taxon>
        <taxon>Basidiomycota</taxon>
        <taxon>Agaricomycotina</taxon>
        <taxon>Agaricomycetes</taxon>
        <taxon>Agaricomycetidae</taxon>
        <taxon>Agaricales</taxon>
        <taxon>Marasmiineae</taxon>
        <taxon>Physalacriaceae</taxon>
        <taxon>Armillaria</taxon>
    </lineage>
</organism>
<dbReference type="OrthoDB" id="10635286at2759"/>
<proteinExistence type="predicted"/>
<reference evidence="2" key="1">
    <citation type="journal article" date="2017" name="Nat. Ecol. Evol.">
        <title>Genome expansion and lineage-specific genetic innovations in the forest pathogenic fungi Armillaria.</title>
        <authorList>
            <person name="Sipos G."/>
            <person name="Prasanna A.N."/>
            <person name="Walter M.C."/>
            <person name="O'Connor E."/>
            <person name="Balint B."/>
            <person name="Krizsan K."/>
            <person name="Kiss B."/>
            <person name="Hess J."/>
            <person name="Varga T."/>
            <person name="Slot J."/>
            <person name="Riley R."/>
            <person name="Boka B."/>
            <person name="Rigling D."/>
            <person name="Barry K."/>
            <person name="Lee J."/>
            <person name="Mihaltcheva S."/>
            <person name="LaButti K."/>
            <person name="Lipzen A."/>
            <person name="Waldron R."/>
            <person name="Moloney N.M."/>
            <person name="Sperisen C."/>
            <person name="Kredics L."/>
            <person name="Vagvoelgyi C."/>
            <person name="Patrignani A."/>
            <person name="Fitzpatrick D."/>
            <person name="Nagy I."/>
            <person name="Doyle S."/>
            <person name="Anderson J.B."/>
            <person name="Grigoriev I.V."/>
            <person name="Gueldener U."/>
            <person name="Muensterkoetter M."/>
            <person name="Nagy L.G."/>
        </authorList>
    </citation>
    <scope>NUCLEOTIDE SEQUENCE [LARGE SCALE GENOMIC DNA]</scope>
    <source>
        <strain evidence="2">C18/9</strain>
    </source>
</reference>
<dbReference type="Proteomes" id="UP000219338">
    <property type="component" value="Unassembled WGS sequence"/>
</dbReference>
<dbReference type="EMBL" id="FUEG01000001">
    <property type="protein sequence ID" value="SJK98769.1"/>
    <property type="molecule type" value="Genomic_DNA"/>
</dbReference>